<feature type="active site" description="Proton donor/acceptor" evidence="5">
    <location>
        <position position="197"/>
    </location>
</feature>
<evidence type="ECO:0000256" key="1">
    <source>
        <dbReference type="ARBA" id="ARBA00006717"/>
    </source>
</evidence>
<evidence type="ECO:0000256" key="3">
    <source>
        <dbReference type="ARBA" id="ARBA00023152"/>
    </source>
</evidence>
<feature type="binding site" evidence="6">
    <location>
        <position position="208"/>
    </location>
    <ligand>
        <name>substrate</name>
    </ligand>
</feature>
<proteinExistence type="inferred from homology"/>
<sequence>MALAACQLTTGVHTTVAHLGANATSTKCCWSLMFKRDGFDELLARTDWPLRISVNRMFKCCSAVCDPGTLSEVELARSYEPFRTNESTLIIVRHGESMWNEKNLFTGCVDVPLTKKGVEEAIEAGKRISTMPLDIVYTSALVRSQMTAMLTLTQHCCQKVPIIVHNENEEAELWSQIYSDDTKNQSIPVVKAWQLNERMYGDLQGLNKQETAEVFGKEQVLRWRRTYEVRPPNGESLEMCLKRAVTYFKDNIEPQLMAGKHVMVVAHANSLRSIIMYLDNLSPQEVINLELSTGVPMLYVYKDGKFIRRGSPAGTKEAGVYAYTSNLALYKDQMLQRTLTKL</sequence>
<dbReference type="PROSITE" id="PS00175">
    <property type="entry name" value="PG_MUTASE"/>
    <property type="match status" value="1"/>
</dbReference>
<dbReference type="AlphaFoldDB" id="A0AAD5BU08"/>
<dbReference type="InterPro" id="IPR013078">
    <property type="entry name" value="His_Pase_superF_clade-1"/>
</dbReference>
<accession>A0AAD5BU08</accession>
<dbReference type="HAMAP" id="MF_01039">
    <property type="entry name" value="PGAM_GpmA"/>
    <property type="match status" value="1"/>
</dbReference>
<keyword evidence="9" id="KW-1185">Reference proteome</keyword>
<dbReference type="GO" id="GO:0006096">
    <property type="term" value="P:glycolytic process"/>
    <property type="evidence" value="ECO:0007669"/>
    <property type="project" value="UniProtKB-KW"/>
</dbReference>
<feature type="binding site" evidence="6">
    <location>
        <begin position="106"/>
        <end position="107"/>
    </location>
    <ligand>
        <name>substrate</name>
    </ligand>
</feature>
<feature type="binding site" evidence="6">
    <location>
        <begin position="93"/>
        <end position="100"/>
    </location>
    <ligand>
        <name>substrate</name>
    </ligand>
</feature>
<evidence type="ECO:0000313" key="8">
    <source>
        <dbReference type="EMBL" id="KAI7728406.1"/>
    </source>
</evidence>
<dbReference type="EC" id="5.4.2.11" evidence="2"/>
<comment type="similarity">
    <text evidence="1">Belongs to the phosphoglycerate mutase family. BPG-dependent PGAM subfamily.</text>
</comment>
<feature type="binding site" evidence="6">
    <location>
        <begin position="197"/>
        <end position="200"/>
    </location>
    <ligand>
        <name>substrate</name>
    </ligand>
</feature>
<keyword evidence="4" id="KW-0413">Isomerase</keyword>
<dbReference type="Gene3D" id="3.40.50.1240">
    <property type="entry name" value="Phosphoglycerate mutase-like"/>
    <property type="match status" value="1"/>
</dbReference>
<feature type="binding site" evidence="6">
    <location>
        <begin position="224"/>
        <end position="225"/>
    </location>
    <ligand>
        <name>substrate</name>
    </ligand>
</feature>
<evidence type="ECO:0000256" key="6">
    <source>
        <dbReference type="PIRSR" id="PIRSR613078-2"/>
    </source>
</evidence>
<evidence type="ECO:0000256" key="4">
    <source>
        <dbReference type="ARBA" id="ARBA00023235"/>
    </source>
</evidence>
<keyword evidence="3" id="KW-0324">Glycolysis</keyword>
<dbReference type="InterPro" id="IPR005952">
    <property type="entry name" value="Phosphogly_mut1"/>
</dbReference>
<protein>
    <recommendedName>
        <fullName evidence="2">phosphoglycerate mutase (2,3-diphosphoglycerate-dependent)</fullName>
        <ecNumber evidence="2">5.4.2.11</ecNumber>
    </recommendedName>
</protein>
<feature type="site" description="Transition state stabilizer" evidence="7">
    <location>
        <position position="267"/>
    </location>
</feature>
<evidence type="ECO:0000256" key="2">
    <source>
        <dbReference type="ARBA" id="ARBA00012028"/>
    </source>
</evidence>
<organism evidence="8 9">
    <name type="scientific">Ambrosia artemisiifolia</name>
    <name type="common">Common ragweed</name>
    <dbReference type="NCBI Taxonomy" id="4212"/>
    <lineage>
        <taxon>Eukaryota</taxon>
        <taxon>Viridiplantae</taxon>
        <taxon>Streptophyta</taxon>
        <taxon>Embryophyta</taxon>
        <taxon>Tracheophyta</taxon>
        <taxon>Spermatophyta</taxon>
        <taxon>Magnoliopsida</taxon>
        <taxon>eudicotyledons</taxon>
        <taxon>Gunneridae</taxon>
        <taxon>Pentapetalae</taxon>
        <taxon>asterids</taxon>
        <taxon>campanulids</taxon>
        <taxon>Asterales</taxon>
        <taxon>Asteraceae</taxon>
        <taxon>Asteroideae</taxon>
        <taxon>Heliantheae alliance</taxon>
        <taxon>Heliantheae</taxon>
        <taxon>Ambrosia</taxon>
    </lineage>
</organism>
<dbReference type="InterPro" id="IPR001345">
    <property type="entry name" value="PG/BPGM_mutase_AS"/>
</dbReference>
<dbReference type="CDD" id="cd07067">
    <property type="entry name" value="HP_PGM_like"/>
    <property type="match status" value="1"/>
</dbReference>
<dbReference type="EMBL" id="JAMZMK010011221">
    <property type="protein sequence ID" value="KAI7728406.1"/>
    <property type="molecule type" value="Genomic_DNA"/>
</dbReference>
<dbReference type="SMART" id="SM00855">
    <property type="entry name" value="PGAM"/>
    <property type="match status" value="1"/>
</dbReference>
<evidence type="ECO:0000256" key="5">
    <source>
        <dbReference type="PIRSR" id="PIRSR613078-1"/>
    </source>
</evidence>
<evidence type="ECO:0000256" key="7">
    <source>
        <dbReference type="PIRSR" id="PIRSR613078-3"/>
    </source>
</evidence>
<comment type="caution">
    <text evidence="8">The sequence shown here is derived from an EMBL/GenBank/DDBJ whole genome shotgun (WGS) entry which is preliminary data.</text>
</comment>
<dbReference type="Proteomes" id="UP001206925">
    <property type="component" value="Unassembled WGS sequence"/>
</dbReference>
<dbReference type="PANTHER" id="PTHR11931">
    <property type="entry name" value="PHOSPHOGLYCERATE MUTASE"/>
    <property type="match status" value="1"/>
</dbReference>
<dbReference type="GO" id="GO:0004619">
    <property type="term" value="F:phosphoglycerate mutase activity"/>
    <property type="evidence" value="ECO:0007669"/>
    <property type="project" value="UniProtKB-EC"/>
</dbReference>
<name>A0AAD5BU08_AMBAR</name>
<feature type="binding site" evidence="6">
    <location>
        <position position="143"/>
    </location>
    <ligand>
        <name>substrate</name>
    </ligand>
</feature>
<dbReference type="SUPFAM" id="SSF53254">
    <property type="entry name" value="Phosphoglycerate mutase-like"/>
    <property type="match status" value="1"/>
</dbReference>
<evidence type="ECO:0000313" key="9">
    <source>
        <dbReference type="Proteomes" id="UP001206925"/>
    </source>
</evidence>
<reference evidence="8" key="1">
    <citation type="submission" date="2022-06" db="EMBL/GenBank/DDBJ databases">
        <title>Uncovering the hologenomic basis of an extraordinary plant invasion.</title>
        <authorList>
            <person name="Bieker V.C."/>
            <person name="Martin M.D."/>
            <person name="Gilbert T."/>
            <person name="Hodgins K."/>
            <person name="Battlay P."/>
            <person name="Petersen B."/>
            <person name="Wilson J."/>
        </authorList>
    </citation>
    <scope>NUCLEOTIDE SEQUENCE</scope>
    <source>
        <strain evidence="8">AA19_3_7</strain>
        <tissue evidence="8">Leaf</tissue>
    </source>
</reference>
<feature type="active site" description="Tele-phosphohistidine intermediate" evidence="5">
    <location>
        <position position="94"/>
    </location>
</feature>
<gene>
    <name evidence="8" type="ORF">M8C21_009490</name>
</gene>
<dbReference type="InterPro" id="IPR029033">
    <property type="entry name" value="His_PPase_superfam"/>
</dbReference>
<dbReference type="Pfam" id="PF00300">
    <property type="entry name" value="His_Phos_1"/>
    <property type="match status" value="2"/>
</dbReference>